<reference evidence="2" key="1">
    <citation type="journal article" date="2022" name="Microorganisms">
        <title>Beyond the ABCs#Discovery of Three New Plasmid Types in Rhodobacterales (RepQ, RepY, RepW).</title>
        <authorList>
            <person name="Freese H.M."/>
            <person name="Ringel V."/>
            <person name="Overmann J."/>
            <person name="Petersen J."/>
        </authorList>
    </citation>
    <scope>NUCLEOTIDE SEQUENCE [LARGE SCALE GENOMIC DNA]</scope>
    <source>
        <strain evidence="2">DSM 109990</strain>
    </source>
</reference>
<gene>
    <name evidence="1" type="ORF">DSM109990_01333</name>
</gene>
<dbReference type="Proteomes" id="UP000831019">
    <property type="component" value="Chromosome"/>
</dbReference>
<sequence>MEKFDAEAQTRLLVTLVDIYPELMDVDEAKKLLTPETQAFNWAYLEGSGFLSVERELIYSNDPEKESEVVELGVRVTAKGIDFLRSV</sequence>
<keyword evidence="2" id="KW-1185">Reference proteome</keyword>
<dbReference type="RefSeq" id="WP_243262875.1">
    <property type="nucleotide sequence ID" value="NZ_CP085144.1"/>
</dbReference>
<evidence type="ECO:0000313" key="1">
    <source>
        <dbReference type="EMBL" id="UOA14527.1"/>
    </source>
</evidence>
<accession>A0ABY3ZK07</accession>
<protein>
    <submittedName>
        <fullName evidence="1">Uncharacterized protein</fullName>
    </submittedName>
</protein>
<evidence type="ECO:0000313" key="2">
    <source>
        <dbReference type="Proteomes" id="UP000831019"/>
    </source>
</evidence>
<dbReference type="EMBL" id="CP085144">
    <property type="protein sequence ID" value="UOA14527.1"/>
    <property type="molecule type" value="Genomic_DNA"/>
</dbReference>
<organism evidence="1 2">
    <name type="scientific">Sulfitobacter dubius</name>
    <dbReference type="NCBI Taxonomy" id="218673"/>
    <lineage>
        <taxon>Bacteria</taxon>
        <taxon>Pseudomonadati</taxon>
        <taxon>Pseudomonadota</taxon>
        <taxon>Alphaproteobacteria</taxon>
        <taxon>Rhodobacterales</taxon>
        <taxon>Roseobacteraceae</taxon>
        <taxon>Sulfitobacter</taxon>
    </lineage>
</organism>
<proteinExistence type="predicted"/>
<name>A0ABY3ZK07_9RHOB</name>